<evidence type="ECO:0000313" key="2">
    <source>
        <dbReference type="EMBL" id="KAL0469305.1"/>
    </source>
</evidence>
<evidence type="ECO:0000313" key="3">
    <source>
        <dbReference type="Proteomes" id="UP001451303"/>
    </source>
</evidence>
<evidence type="ECO:0008006" key="4">
    <source>
        <dbReference type="Google" id="ProtNLM"/>
    </source>
</evidence>
<proteinExistence type="predicted"/>
<dbReference type="Proteomes" id="UP001451303">
    <property type="component" value="Unassembled WGS sequence"/>
</dbReference>
<protein>
    <recommendedName>
        <fullName evidence="4">AA1-like domain-containing protein</fullName>
    </recommendedName>
</protein>
<feature type="signal peptide" evidence="1">
    <location>
        <begin position="1"/>
        <end position="21"/>
    </location>
</feature>
<sequence>MLRPPALLGILFLTTSTFVAALALMTPWEIVQVNTYSPSGRPGSSTISYIKTTITGPNSATNTTANCNIEWDSITKGQTPYDTAPECTPVEDGLWEFEVLRADPDSQRSSISNFSLCFTRMTNDGNLYVGSVTLNSRVDRDLFFMCAASGFCYANLRSESTPVRVTPKAIGNRAVLEEEDTPVVVEPD</sequence>
<reference evidence="2 3" key="1">
    <citation type="submission" date="2023-09" db="EMBL/GenBank/DDBJ databases">
        <title>Multi-omics analysis of a traditional fermented food reveals byproduct-associated fungal strains for waste-to-food upcycling.</title>
        <authorList>
            <consortium name="Lawrence Berkeley National Laboratory"/>
            <person name="Rekdal V.M."/>
            <person name="Villalobos-Escobedo J.M."/>
            <person name="Rodriguez-Valeron N."/>
            <person name="Garcia M.O."/>
            <person name="Vasquez D.P."/>
            <person name="Damayanti I."/>
            <person name="Sorensen P.M."/>
            <person name="Baidoo E.E."/>
            <person name="De Carvalho A.C."/>
            <person name="Riley R."/>
            <person name="Lipzen A."/>
            <person name="He G."/>
            <person name="Yan M."/>
            <person name="Haridas S."/>
            <person name="Daum C."/>
            <person name="Yoshinaga Y."/>
            <person name="Ng V."/>
            <person name="Grigoriev I.V."/>
            <person name="Munk R."/>
            <person name="Nuraida L."/>
            <person name="Wijaya C.H."/>
            <person name="Morales P.-C."/>
            <person name="Keasling J.D."/>
        </authorList>
    </citation>
    <scope>NUCLEOTIDE SEQUENCE [LARGE SCALE GENOMIC DNA]</scope>
    <source>
        <strain evidence="2 3">FGSC 2613</strain>
    </source>
</reference>
<keyword evidence="3" id="KW-1185">Reference proteome</keyword>
<comment type="caution">
    <text evidence="2">The sequence shown here is derived from an EMBL/GenBank/DDBJ whole genome shotgun (WGS) entry which is preliminary data.</text>
</comment>
<keyword evidence="1" id="KW-0732">Signal</keyword>
<feature type="chain" id="PRO_5045516707" description="AA1-like domain-containing protein" evidence="1">
    <location>
        <begin position="22"/>
        <end position="188"/>
    </location>
</feature>
<evidence type="ECO:0000256" key="1">
    <source>
        <dbReference type="SAM" id="SignalP"/>
    </source>
</evidence>
<accession>A0ABR3D9E2</accession>
<dbReference type="EMBL" id="JAVLET010000005">
    <property type="protein sequence ID" value="KAL0469305.1"/>
    <property type="molecule type" value="Genomic_DNA"/>
</dbReference>
<gene>
    <name evidence="2" type="ORF">QR685DRAFT_554158</name>
</gene>
<name>A0ABR3D9E2_NEUIN</name>
<organism evidence="2 3">
    <name type="scientific">Neurospora intermedia</name>
    <dbReference type="NCBI Taxonomy" id="5142"/>
    <lineage>
        <taxon>Eukaryota</taxon>
        <taxon>Fungi</taxon>
        <taxon>Dikarya</taxon>
        <taxon>Ascomycota</taxon>
        <taxon>Pezizomycotina</taxon>
        <taxon>Sordariomycetes</taxon>
        <taxon>Sordariomycetidae</taxon>
        <taxon>Sordariales</taxon>
        <taxon>Sordariaceae</taxon>
        <taxon>Neurospora</taxon>
    </lineage>
</organism>